<dbReference type="Gene3D" id="2.50.20.10">
    <property type="entry name" value="Lipoprotein localisation LolA/LolB/LppX"/>
    <property type="match status" value="1"/>
</dbReference>
<dbReference type="Pfam" id="PF17131">
    <property type="entry name" value="LolA_like"/>
    <property type="match status" value="1"/>
</dbReference>
<evidence type="ECO:0000313" key="3">
    <source>
        <dbReference type="EMBL" id="KMT66201.1"/>
    </source>
</evidence>
<organism evidence="3 4">
    <name type="scientific">Catenovulum maritimum</name>
    <dbReference type="NCBI Taxonomy" id="1513271"/>
    <lineage>
        <taxon>Bacteria</taxon>
        <taxon>Pseudomonadati</taxon>
        <taxon>Pseudomonadota</taxon>
        <taxon>Gammaproteobacteria</taxon>
        <taxon>Alteromonadales</taxon>
        <taxon>Alteromonadaceae</taxon>
        <taxon>Catenovulum</taxon>
    </lineage>
</organism>
<dbReference type="AlphaFoldDB" id="A0A0J8JNK4"/>
<name>A0A0J8JNK4_9ALTE</name>
<evidence type="ECO:0000259" key="2">
    <source>
        <dbReference type="Pfam" id="PF17131"/>
    </source>
</evidence>
<keyword evidence="1" id="KW-0732">Signal</keyword>
<evidence type="ECO:0000313" key="4">
    <source>
        <dbReference type="Proteomes" id="UP000037600"/>
    </source>
</evidence>
<dbReference type="STRING" id="1513271.XM47_05070"/>
<feature type="chain" id="PRO_5005301345" evidence="1">
    <location>
        <begin position="28"/>
        <end position="267"/>
    </location>
</feature>
<dbReference type="InterPro" id="IPR033399">
    <property type="entry name" value="TP_0789-like"/>
</dbReference>
<sequence length="267" mass="31040">MKQIKPLQWLNLGLLCTSLAISSIAIAQTPEEKGLAIAKERKLRDKGWGDTESATKMVLRNAEGEESIRKMRLKALEVQGDGDKGLTIFDEPRDVKGTAFLNFSHIHEADDQWLYLPALKRVKRISSRNKSGPFMGSEFSYEDLASFEVEKYTYKLLREEVVHGENSWVIETIPTDKFSGYSKQIIWIDQSEYRVQKIDFYDRKKSLMKTLSFLNYRQYLNKYWRANTMSMVNHQTNKSTDLITESVEFRVGLSDNDFNKNSLKRLR</sequence>
<reference evidence="3 4" key="1">
    <citation type="submission" date="2015-04" db="EMBL/GenBank/DDBJ databases">
        <title>Draft Genome Sequence of the Novel Agar-Digesting Marine Bacterium Q1.</title>
        <authorList>
            <person name="Li Y."/>
            <person name="Li D."/>
            <person name="Chen G."/>
            <person name="Du Z."/>
        </authorList>
    </citation>
    <scope>NUCLEOTIDE SEQUENCE [LARGE SCALE GENOMIC DNA]</scope>
    <source>
        <strain evidence="3 4">Q1</strain>
    </source>
</reference>
<proteinExistence type="predicted"/>
<protein>
    <submittedName>
        <fullName evidence="3">Membrane protein</fullName>
    </submittedName>
</protein>
<comment type="caution">
    <text evidence="3">The sequence shown here is derived from an EMBL/GenBank/DDBJ whole genome shotgun (WGS) entry which is preliminary data.</text>
</comment>
<keyword evidence="4" id="KW-1185">Reference proteome</keyword>
<gene>
    <name evidence="3" type="ORF">XM47_05070</name>
</gene>
<feature type="signal peptide" evidence="1">
    <location>
        <begin position="1"/>
        <end position="27"/>
    </location>
</feature>
<evidence type="ECO:0000256" key="1">
    <source>
        <dbReference type="SAM" id="SignalP"/>
    </source>
</evidence>
<dbReference type="PATRIC" id="fig|1513271.3.peg.1043"/>
<dbReference type="EMBL" id="LAZL01000006">
    <property type="protein sequence ID" value="KMT66201.1"/>
    <property type="molecule type" value="Genomic_DNA"/>
</dbReference>
<feature type="domain" description="Uncharacterized protein TP-0789" evidence="2">
    <location>
        <begin position="83"/>
        <end position="265"/>
    </location>
</feature>
<accession>A0A0J8JNK4</accession>
<dbReference type="CDD" id="cd16329">
    <property type="entry name" value="LolA_like"/>
    <property type="match status" value="1"/>
</dbReference>
<dbReference type="Proteomes" id="UP000037600">
    <property type="component" value="Unassembled WGS sequence"/>
</dbReference>